<dbReference type="Gene3D" id="2.60.40.10">
    <property type="entry name" value="Immunoglobulins"/>
    <property type="match status" value="1"/>
</dbReference>
<dbReference type="CDD" id="cd02696">
    <property type="entry name" value="MurNAc-LAA"/>
    <property type="match status" value="1"/>
</dbReference>
<name>X1A0A6_9ZZZZ</name>
<organism evidence="4">
    <name type="scientific">marine sediment metagenome</name>
    <dbReference type="NCBI Taxonomy" id="412755"/>
    <lineage>
        <taxon>unclassified sequences</taxon>
        <taxon>metagenomes</taxon>
        <taxon>ecological metagenomes</taxon>
    </lineage>
</organism>
<dbReference type="InterPro" id="IPR050695">
    <property type="entry name" value="N-acetylmuramoyl_amidase_3"/>
</dbReference>
<dbReference type="PANTHER" id="PTHR30404">
    <property type="entry name" value="N-ACETYLMURAMOYL-L-ALANINE AMIDASE"/>
    <property type="match status" value="1"/>
</dbReference>
<evidence type="ECO:0000313" key="4">
    <source>
        <dbReference type="EMBL" id="GAG66158.1"/>
    </source>
</evidence>
<sequence length="308" mass="33735">MKKIFNINKLNIFITFVIILSFIFTPFFTNLLFANPGYLICLDPGHGGRDPGAVGPTGLMEKVVNLDIAYKVKNKLQAKGYSVVMTRTSDTYLSLDQRVAIANNNKATVFVSIHNNAFILPTPHGTETYYSSSGAPYGYYLADAIQQRVVANTGSNNRGTKDGGFYVLNHTNMPAALQEGEFLSNPDKEALLKTDSFRNKIAQGIYEGVVNYLNKYGGGQSSGTYGATYDDAANTPTSMEINKTYTIPITITNTGTLKWPSTGTNKVNLSYHWYDTAGRRIVRDGQRTSLLSDMAQGQKATLNAEVLA</sequence>
<dbReference type="InterPro" id="IPR013783">
    <property type="entry name" value="Ig-like_fold"/>
</dbReference>
<dbReference type="SUPFAM" id="SSF53187">
    <property type="entry name" value="Zn-dependent exopeptidases"/>
    <property type="match status" value="1"/>
</dbReference>
<evidence type="ECO:0000259" key="3">
    <source>
        <dbReference type="SMART" id="SM00646"/>
    </source>
</evidence>
<dbReference type="SMART" id="SM00646">
    <property type="entry name" value="Ami_3"/>
    <property type="match status" value="1"/>
</dbReference>
<dbReference type="Pfam" id="PF01520">
    <property type="entry name" value="Amidase_3"/>
    <property type="match status" value="1"/>
</dbReference>
<dbReference type="PANTHER" id="PTHR30404:SF0">
    <property type="entry name" value="N-ACETYLMURAMOYL-L-ALANINE AMIDASE AMIC"/>
    <property type="match status" value="1"/>
</dbReference>
<dbReference type="EMBL" id="BART01000159">
    <property type="protein sequence ID" value="GAG66158.1"/>
    <property type="molecule type" value="Genomic_DNA"/>
</dbReference>
<feature type="non-terminal residue" evidence="4">
    <location>
        <position position="308"/>
    </location>
</feature>
<keyword evidence="1" id="KW-0378">Hydrolase</keyword>
<dbReference type="AlphaFoldDB" id="X1A0A6"/>
<dbReference type="GO" id="GO:0009253">
    <property type="term" value="P:peptidoglycan catabolic process"/>
    <property type="evidence" value="ECO:0007669"/>
    <property type="project" value="InterPro"/>
</dbReference>
<proteinExistence type="predicted"/>
<keyword evidence="2" id="KW-0812">Transmembrane</keyword>
<dbReference type="InterPro" id="IPR002508">
    <property type="entry name" value="MurNAc-LAA_cat"/>
</dbReference>
<dbReference type="Gene3D" id="3.40.630.40">
    <property type="entry name" value="Zn-dependent exopeptidases"/>
    <property type="match status" value="1"/>
</dbReference>
<protein>
    <recommendedName>
        <fullName evidence="3">MurNAc-LAA domain-containing protein</fullName>
    </recommendedName>
</protein>
<keyword evidence="2" id="KW-1133">Transmembrane helix</keyword>
<dbReference type="GO" id="GO:0030288">
    <property type="term" value="C:outer membrane-bounded periplasmic space"/>
    <property type="evidence" value="ECO:0007669"/>
    <property type="project" value="TreeGrafter"/>
</dbReference>
<gene>
    <name evidence="4" type="ORF">S01H4_00972</name>
</gene>
<dbReference type="GO" id="GO:0008745">
    <property type="term" value="F:N-acetylmuramoyl-L-alanine amidase activity"/>
    <property type="evidence" value="ECO:0007669"/>
    <property type="project" value="InterPro"/>
</dbReference>
<feature type="domain" description="MurNAc-LAA" evidence="3">
    <location>
        <begin position="99"/>
        <end position="210"/>
    </location>
</feature>
<evidence type="ECO:0000256" key="2">
    <source>
        <dbReference type="SAM" id="Phobius"/>
    </source>
</evidence>
<comment type="caution">
    <text evidence="4">The sequence shown here is derived from an EMBL/GenBank/DDBJ whole genome shotgun (WGS) entry which is preliminary data.</text>
</comment>
<feature type="transmembrane region" description="Helical" evidence="2">
    <location>
        <begin position="12"/>
        <end position="33"/>
    </location>
</feature>
<reference evidence="4" key="1">
    <citation type="journal article" date="2014" name="Front. Microbiol.">
        <title>High frequency of phylogenetically diverse reductive dehalogenase-homologous genes in deep subseafloor sedimentary metagenomes.</title>
        <authorList>
            <person name="Kawai M."/>
            <person name="Futagami T."/>
            <person name="Toyoda A."/>
            <person name="Takaki Y."/>
            <person name="Nishi S."/>
            <person name="Hori S."/>
            <person name="Arai W."/>
            <person name="Tsubouchi T."/>
            <person name="Morono Y."/>
            <person name="Uchiyama I."/>
            <person name="Ito T."/>
            <person name="Fujiyama A."/>
            <person name="Inagaki F."/>
            <person name="Takami H."/>
        </authorList>
    </citation>
    <scope>NUCLEOTIDE SEQUENCE</scope>
    <source>
        <strain evidence="4">Expedition CK06-06</strain>
    </source>
</reference>
<evidence type="ECO:0000256" key="1">
    <source>
        <dbReference type="ARBA" id="ARBA00022801"/>
    </source>
</evidence>
<keyword evidence="2" id="KW-0472">Membrane</keyword>
<accession>X1A0A6</accession>